<dbReference type="SUPFAM" id="SSF81296">
    <property type="entry name" value="E set domains"/>
    <property type="match status" value="1"/>
</dbReference>
<feature type="region of interest" description="Disordered" evidence="1">
    <location>
        <begin position="216"/>
        <end position="526"/>
    </location>
</feature>
<dbReference type="InterPro" id="IPR014756">
    <property type="entry name" value="Ig_E-set"/>
</dbReference>
<feature type="compositionally biased region" description="Basic and acidic residues" evidence="1">
    <location>
        <begin position="175"/>
        <end position="190"/>
    </location>
</feature>
<feature type="compositionally biased region" description="Basic and acidic residues" evidence="1">
    <location>
        <begin position="112"/>
        <end position="125"/>
    </location>
</feature>
<feature type="compositionally biased region" description="Polar residues" evidence="1">
    <location>
        <begin position="456"/>
        <end position="484"/>
    </location>
</feature>
<evidence type="ECO:0000313" key="4">
    <source>
        <dbReference type="Proteomes" id="UP000076874"/>
    </source>
</evidence>
<dbReference type="Gene3D" id="2.60.40.10">
    <property type="entry name" value="Immunoglobulins"/>
    <property type="match status" value="1"/>
</dbReference>
<evidence type="ECO:0000259" key="2">
    <source>
        <dbReference type="Pfam" id="PF16561"/>
    </source>
</evidence>
<dbReference type="Pfam" id="PF16561">
    <property type="entry name" value="AMPK1_CBM"/>
    <property type="match status" value="1"/>
</dbReference>
<proteinExistence type="predicted"/>
<name>A0A167RGR6_9HYPO</name>
<feature type="compositionally biased region" description="Low complexity" evidence="1">
    <location>
        <begin position="145"/>
        <end position="160"/>
    </location>
</feature>
<feature type="domain" description="AMP-activated protein kinase glycogen-binding" evidence="2">
    <location>
        <begin position="22"/>
        <end position="98"/>
    </location>
</feature>
<reference evidence="3 4" key="1">
    <citation type="journal article" date="2016" name="Genome Biol. Evol.">
        <title>Divergent and convergent evolution of fungal pathogenicity.</title>
        <authorList>
            <person name="Shang Y."/>
            <person name="Xiao G."/>
            <person name="Zheng P."/>
            <person name="Cen K."/>
            <person name="Zhan S."/>
            <person name="Wang C."/>
        </authorList>
    </citation>
    <scope>NUCLEOTIDE SEQUENCE [LARGE SCALE GENOMIC DNA]</scope>
    <source>
        <strain evidence="3 4">RCEF 264</strain>
    </source>
</reference>
<dbReference type="AlphaFoldDB" id="A0A167RGR6"/>
<dbReference type="OrthoDB" id="5350410at2759"/>
<comment type="caution">
    <text evidence="3">The sequence shown here is derived from an EMBL/GenBank/DDBJ whole genome shotgun (WGS) entry which is preliminary data.</text>
</comment>
<feature type="compositionally biased region" description="Polar residues" evidence="1">
    <location>
        <begin position="508"/>
        <end position="526"/>
    </location>
</feature>
<gene>
    <name evidence="3" type="ORF">SPI_06650</name>
</gene>
<dbReference type="STRING" id="1081102.A0A167RGR6"/>
<feature type="compositionally biased region" description="Basic and acidic residues" evidence="1">
    <location>
        <begin position="216"/>
        <end position="225"/>
    </location>
</feature>
<dbReference type="EMBL" id="AZHD01000012">
    <property type="protein sequence ID" value="OAA58577.1"/>
    <property type="molecule type" value="Genomic_DNA"/>
</dbReference>
<dbReference type="InterPro" id="IPR032640">
    <property type="entry name" value="AMPK1_CBM"/>
</dbReference>
<sequence>MAKGDAAVEITYKSTDLEPPLFVAGSFSNPPWTPQEMKHAKAPSGEHVFTKTIHAEPGSTIQYKFRVGRGDWWILDDTLPTVTDDKGNQNNMIKVMDQKSALAEEPSMRPPDSPRLRTIDAEPKIAKPAAPTKGPVGNLKKKHASSLSPSPSRSNTSTPSFVRTTIEVADSAAQLDKEGSEPEISDREAGRLGVRRLTSTPIAKVAATAAEVADVAERLDSHSGDEDTQQADVGQVDIGPEFAHERPGSTELDDDSAPMFAYECADGRGSGSRSLTDAEREPAELYSASDRGSEEDFDPDDPSLERFPSNREEIFSRVRTLSTGLNPDPASFDGVPPSPVVTPGRKSSVHLGGDALSISPTTPLSSCLQPGQRSDPQRRSASKDSQGSDVTLDPIVEENTADDRLAATSQTGAQNRALTPQISPKTATHDFNPDAMPGTHDTPSVIVHEAEASAAPKTSPNTSPDSPQRSTQNSPSPTGKQSPATPGDQAANSPAPPSLVRRLAPSLGTGNAQEQPRSDTPASHHSVTVEAAKNANWFTALFRLVFIDWFGGLLGRVFRWRQH</sequence>
<keyword evidence="4" id="KW-1185">Reference proteome</keyword>
<protein>
    <recommendedName>
        <fullName evidence="2">AMP-activated protein kinase glycogen-binding domain-containing protein</fullName>
    </recommendedName>
</protein>
<organism evidence="3 4">
    <name type="scientific">Niveomyces insectorum RCEF 264</name>
    <dbReference type="NCBI Taxonomy" id="1081102"/>
    <lineage>
        <taxon>Eukaryota</taxon>
        <taxon>Fungi</taxon>
        <taxon>Dikarya</taxon>
        <taxon>Ascomycota</taxon>
        <taxon>Pezizomycotina</taxon>
        <taxon>Sordariomycetes</taxon>
        <taxon>Hypocreomycetidae</taxon>
        <taxon>Hypocreales</taxon>
        <taxon>Cordycipitaceae</taxon>
        <taxon>Niveomyces</taxon>
    </lineage>
</organism>
<feature type="compositionally biased region" description="Polar residues" evidence="1">
    <location>
        <begin position="407"/>
        <end position="426"/>
    </location>
</feature>
<dbReference type="InterPro" id="IPR013783">
    <property type="entry name" value="Ig-like_fold"/>
</dbReference>
<dbReference type="CDD" id="cd02859">
    <property type="entry name" value="E_set_AMPKbeta_like_N"/>
    <property type="match status" value="1"/>
</dbReference>
<feature type="compositionally biased region" description="Acidic residues" evidence="1">
    <location>
        <begin position="293"/>
        <end position="302"/>
    </location>
</feature>
<dbReference type="Proteomes" id="UP000076874">
    <property type="component" value="Unassembled WGS sequence"/>
</dbReference>
<feature type="compositionally biased region" description="Polar residues" evidence="1">
    <location>
        <begin position="358"/>
        <end position="374"/>
    </location>
</feature>
<accession>A0A167RGR6</accession>
<evidence type="ECO:0000313" key="3">
    <source>
        <dbReference type="EMBL" id="OAA58577.1"/>
    </source>
</evidence>
<evidence type="ECO:0000256" key="1">
    <source>
        <dbReference type="SAM" id="MobiDB-lite"/>
    </source>
</evidence>
<feature type="region of interest" description="Disordered" evidence="1">
    <location>
        <begin position="100"/>
        <end position="204"/>
    </location>
</feature>